<dbReference type="InterPro" id="IPR001433">
    <property type="entry name" value="OxRdtase_FAD/NAD-bd"/>
</dbReference>
<dbReference type="RefSeq" id="WP_381168450.1">
    <property type="nucleotide sequence ID" value="NZ_JBHSFK010000002.1"/>
</dbReference>
<dbReference type="CDD" id="cd00207">
    <property type="entry name" value="fer2"/>
    <property type="match status" value="1"/>
</dbReference>
<dbReference type="SUPFAM" id="SSF52343">
    <property type="entry name" value="Ferredoxin reductase-like, C-terminal NADP-linked domain"/>
    <property type="match status" value="1"/>
</dbReference>
<keyword evidence="4" id="KW-0479">Metal-binding</keyword>
<comment type="cofactor">
    <cofactor evidence="1">
        <name>FAD</name>
        <dbReference type="ChEBI" id="CHEBI:57692"/>
    </cofactor>
</comment>
<dbReference type="Gene3D" id="3.40.50.80">
    <property type="entry name" value="Nucleotide-binding domain of ferredoxin-NADP reductase (FNR) module"/>
    <property type="match status" value="1"/>
</dbReference>
<dbReference type="Pfam" id="PF00111">
    <property type="entry name" value="Fer2"/>
    <property type="match status" value="1"/>
</dbReference>
<dbReference type="InterPro" id="IPR006058">
    <property type="entry name" value="2Fe2S_fd_BS"/>
</dbReference>
<dbReference type="PROSITE" id="PS51384">
    <property type="entry name" value="FAD_FR"/>
    <property type="match status" value="1"/>
</dbReference>
<dbReference type="PROSITE" id="PS00197">
    <property type="entry name" value="2FE2S_FER_1"/>
    <property type="match status" value="1"/>
</dbReference>
<dbReference type="InterPro" id="IPR017927">
    <property type="entry name" value="FAD-bd_FR_type"/>
</dbReference>
<keyword evidence="5" id="KW-0560">Oxidoreductase</keyword>
<dbReference type="PROSITE" id="PS51085">
    <property type="entry name" value="2FE2S_FER_2"/>
    <property type="match status" value="1"/>
</dbReference>
<reference evidence="11" key="1">
    <citation type="journal article" date="2019" name="Int. J. Syst. Evol. Microbiol.">
        <title>The Global Catalogue of Microorganisms (GCM) 10K type strain sequencing project: providing services to taxonomists for standard genome sequencing and annotation.</title>
        <authorList>
            <consortium name="The Broad Institute Genomics Platform"/>
            <consortium name="The Broad Institute Genome Sequencing Center for Infectious Disease"/>
            <person name="Wu L."/>
            <person name="Ma J."/>
        </authorList>
    </citation>
    <scope>NUCLEOTIDE SEQUENCE [LARGE SCALE GENOMIC DNA]</scope>
    <source>
        <strain evidence="11">CGMCC 4.7177</strain>
    </source>
</reference>
<evidence type="ECO:0000313" key="10">
    <source>
        <dbReference type="EMBL" id="MFC4498824.1"/>
    </source>
</evidence>
<evidence type="ECO:0000256" key="2">
    <source>
        <dbReference type="ARBA" id="ARBA00022630"/>
    </source>
</evidence>
<evidence type="ECO:0000313" key="11">
    <source>
        <dbReference type="Proteomes" id="UP001595839"/>
    </source>
</evidence>
<dbReference type="PRINTS" id="PR00409">
    <property type="entry name" value="PHDIOXRDTASE"/>
</dbReference>
<dbReference type="PANTHER" id="PTHR47354">
    <property type="entry name" value="NADH OXIDOREDUCTASE HCR"/>
    <property type="match status" value="1"/>
</dbReference>
<dbReference type="InterPro" id="IPR039261">
    <property type="entry name" value="FNR_nucleotide-bd"/>
</dbReference>
<dbReference type="Gene3D" id="2.40.30.10">
    <property type="entry name" value="Translation factors"/>
    <property type="match status" value="1"/>
</dbReference>
<name>A0ABV9AG14_9ACTN</name>
<dbReference type="PANTHER" id="PTHR47354:SF1">
    <property type="entry name" value="CARNITINE MONOOXYGENASE REDUCTASE SUBUNIT"/>
    <property type="match status" value="1"/>
</dbReference>
<keyword evidence="6" id="KW-0408">Iron</keyword>
<dbReference type="InterPro" id="IPR017938">
    <property type="entry name" value="Riboflavin_synthase-like_b-brl"/>
</dbReference>
<evidence type="ECO:0000256" key="1">
    <source>
        <dbReference type="ARBA" id="ARBA00001974"/>
    </source>
</evidence>
<dbReference type="InterPro" id="IPR050415">
    <property type="entry name" value="MRET"/>
</dbReference>
<keyword evidence="2" id="KW-0285">Flavoprotein</keyword>
<evidence type="ECO:0000256" key="6">
    <source>
        <dbReference type="ARBA" id="ARBA00023004"/>
    </source>
</evidence>
<dbReference type="CDD" id="cd06185">
    <property type="entry name" value="PDR_like"/>
    <property type="match status" value="1"/>
</dbReference>
<dbReference type="EMBL" id="JBHSFK010000002">
    <property type="protein sequence ID" value="MFC4498824.1"/>
    <property type="molecule type" value="Genomic_DNA"/>
</dbReference>
<keyword evidence="11" id="KW-1185">Reference proteome</keyword>
<dbReference type="Proteomes" id="UP001595839">
    <property type="component" value="Unassembled WGS sequence"/>
</dbReference>
<evidence type="ECO:0000256" key="3">
    <source>
        <dbReference type="ARBA" id="ARBA00022714"/>
    </source>
</evidence>
<evidence type="ECO:0000259" key="8">
    <source>
        <dbReference type="PROSITE" id="PS51085"/>
    </source>
</evidence>
<feature type="domain" description="FAD-binding FR-type" evidence="9">
    <location>
        <begin position="1"/>
        <end position="108"/>
    </location>
</feature>
<dbReference type="SUPFAM" id="SSF54292">
    <property type="entry name" value="2Fe-2S ferredoxin-like"/>
    <property type="match status" value="1"/>
</dbReference>
<sequence length="309" mass="33371">MTQRTVVDRIDPIAEGVVSVVLRGTTGTAGTAGARLAPWEPGAHIDLTLPNWLTRQYSLCGDPADRESYRIAVRYDPLSRGGSEYVHRFLRQGRTVEVSLPRNHFPLQPAPEYLFLAGGIGITPLLPMLRAATAAGIPATLVYVGRSAATMPFLDELRTRYGDRVRVVAARRHGRPDLTALAAHAPGTLVYCCGPAPMVAAAEAVFPAERLRTERFQPVTRTFGPDTEFEAVCARSGRTVRVPAEESLLDALTHAGHPVPSGCREGVCGSCELTVLDGEPDHRDDIGAPTGRMYACVSRARSPRLVLDL</sequence>
<dbReference type="InterPro" id="IPR001041">
    <property type="entry name" value="2Fe-2S_ferredoxin-type"/>
</dbReference>
<evidence type="ECO:0000259" key="9">
    <source>
        <dbReference type="PROSITE" id="PS51384"/>
    </source>
</evidence>
<organism evidence="10 11">
    <name type="scientific">Streptomyces vulcanius</name>
    <dbReference type="NCBI Taxonomy" id="1441876"/>
    <lineage>
        <taxon>Bacteria</taxon>
        <taxon>Bacillati</taxon>
        <taxon>Actinomycetota</taxon>
        <taxon>Actinomycetes</taxon>
        <taxon>Kitasatosporales</taxon>
        <taxon>Streptomycetaceae</taxon>
        <taxon>Streptomyces</taxon>
    </lineage>
</organism>
<accession>A0ABV9AG14</accession>
<proteinExistence type="predicted"/>
<evidence type="ECO:0000256" key="4">
    <source>
        <dbReference type="ARBA" id="ARBA00022723"/>
    </source>
</evidence>
<gene>
    <name evidence="10" type="ORF">ACFPIH_04700</name>
</gene>
<comment type="caution">
    <text evidence="10">The sequence shown here is derived from an EMBL/GenBank/DDBJ whole genome shotgun (WGS) entry which is preliminary data.</text>
</comment>
<dbReference type="InterPro" id="IPR036010">
    <property type="entry name" value="2Fe-2S_ferredoxin-like_sf"/>
</dbReference>
<keyword evidence="7" id="KW-0411">Iron-sulfur</keyword>
<evidence type="ECO:0000256" key="7">
    <source>
        <dbReference type="ARBA" id="ARBA00023014"/>
    </source>
</evidence>
<feature type="domain" description="2Fe-2S ferredoxin-type" evidence="8">
    <location>
        <begin position="230"/>
        <end position="309"/>
    </location>
</feature>
<keyword evidence="3" id="KW-0001">2Fe-2S</keyword>
<dbReference type="SUPFAM" id="SSF63380">
    <property type="entry name" value="Riboflavin synthase domain-like"/>
    <property type="match status" value="1"/>
</dbReference>
<dbReference type="Pfam" id="PF00175">
    <property type="entry name" value="NAD_binding_1"/>
    <property type="match status" value="1"/>
</dbReference>
<protein>
    <submittedName>
        <fullName evidence="10">PDR/VanB family oxidoreductase</fullName>
    </submittedName>
</protein>
<dbReference type="InterPro" id="IPR012675">
    <property type="entry name" value="Beta-grasp_dom_sf"/>
</dbReference>
<dbReference type="Gene3D" id="3.10.20.30">
    <property type="match status" value="1"/>
</dbReference>
<evidence type="ECO:0000256" key="5">
    <source>
        <dbReference type="ARBA" id="ARBA00023002"/>
    </source>
</evidence>